<sequence>MNPFATLITRGTGNALYRALTAALLVLPLLLVTLASVPALVVLPFLPDGSRRADRIIRQLIVWTRSLAARGKA</sequence>
<keyword evidence="1" id="KW-0812">Transmembrane</keyword>
<evidence type="ECO:0000313" key="3">
    <source>
        <dbReference type="Proteomes" id="UP001059597"/>
    </source>
</evidence>
<keyword evidence="1" id="KW-1133">Transmembrane helix</keyword>
<name>A0ABN6QMJ6_STRNI</name>
<accession>A0ABN6QMJ6</accession>
<feature type="transmembrane region" description="Helical" evidence="1">
    <location>
        <begin position="20"/>
        <end position="46"/>
    </location>
</feature>
<organism evidence="2 3">
    <name type="scientific">Streptomyces nigrescens</name>
    <dbReference type="NCBI Taxonomy" id="1920"/>
    <lineage>
        <taxon>Bacteria</taxon>
        <taxon>Bacillati</taxon>
        <taxon>Actinomycetota</taxon>
        <taxon>Actinomycetes</taxon>
        <taxon>Kitasatosporales</taxon>
        <taxon>Streptomycetaceae</taxon>
        <taxon>Streptomyces</taxon>
    </lineage>
</organism>
<evidence type="ECO:0000313" key="2">
    <source>
        <dbReference type="EMBL" id="BDM67427.1"/>
    </source>
</evidence>
<dbReference type="Proteomes" id="UP001059597">
    <property type="component" value="Chromosome"/>
</dbReference>
<reference evidence="2" key="1">
    <citation type="submission" date="2022-06" db="EMBL/GenBank/DDBJ databases">
        <title>Complete genome sequence of Streptomyces nigrescens HEK616.</title>
        <authorList>
            <person name="Asamizu S."/>
            <person name="Onaka H."/>
        </authorList>
    </citation>
    <scope>NUCLEOTIDE SEQUENCE</scope>
    <source>
        <strain evidence="2">HEK616</strain>
    </source>
</reference>
<keyword evidence="3" id="KW-1185">Reference proteome</keyword>
<keyword evidence="1" id="KW-0472">Membrane</keyword>
<protein>
    <submittedName>
        <fullName evidence="2">Uncharacterized protein</fullName>
    </submittedName>
</protein>
<dbReference type="RefSeq" id="WP_261951580.1">
    <property type="nucleotide sequence ID" value="NZ_AP026073.1"/>
</dbReference>
<evidence type="ECO:0000256" key="1">
    <source>
        <dbReference type="SAM" id="Phobius"/>
    </source>
</evidence>
<proteinExistence type="predicted"/>
<dbReference type="EMBL" id="AP026073">
    <property type="protein sequence ID" value="BDM67427.1"/>
    <property type="molecule type" value="Genomic_DNA"/>
</dbReference>
<gene>
    <name evidence="2" type="ORF">HEK616_09140</name>
</gene>